<sequence length="73" mass="8594">MYAYWSTKQPIPTTPCLKQKDCIQWFLVFDSDGDTAIRFKTLIRDCSYIIAEMIAENGFTLTEDLKIDVYRNF</sequence>
<name>A0A914P2N8_9BILA</name>
<proteinExistence type="predicted"/>
<accession>A0A914P2N8</accession>
<organism evidence="1 2">
    <name type="scientific">Panagrolaimus davidi</name>
    <dbReference type="NCBI Taxonomy" id="227884"/>
    <lineage>
        <taxon>Eukaryota</taxon>
        <taxon>Metazoa</taxon>
        <taxon>Ecdysozoa</taxon>
        <taxon>Nematoda</taxon>
        <taxon>Chromadorea</taxon>
        <taxon>Rhabditida</taxon>
        <taxon>Tylenchina</taxon>
        <taxon>Panagrolaimomorpha</taxon>
        <taxon>Panagrolaimoidea</taxon>
        <taxon>Panagrolaimidae</taxon>
        <taxon>Panagrolaimus</taxon>
    </lineage>
</organism>
<reference evidence="2" key="1">
    <citation type="submission" date="2022-11" db="UniProtKB">
        <authorList>
            <consortium name="WormBaseParasite"/>
        </authorList>
    </citation>
    <scope>IDENTIFICATION</scope>
</reference>
<dbReference type="AlphaFoldDB" id="A0A914P2N8"/>
<dbReference type="WBParaSite" id="PDA_v2.g12102.t1">
    <property type="protein sequence ID" value="PDA_v2.g12102.t1"/>
    <property type="gene ID" value="PDA_v2.g12102"/>
</dbReference>
<dbReference type="Proteomes" id="UP000887578">
    <property type="component" value="Unplaced"/>
</dbReference>
<protein>
    <submittedName>
        <fullName evidence="2">Uncharacterized protein</fullName>
    </submittedName>
</protein>
<evidence type="ECO:0000313" key="2">
    <source>
        <dbReference type="WBParaSite" id="PDA_v2.g12102.t1"/>
    </source>
</evidence>
<keyword evidence="1" id="KW-1185">Reference proteome</keyword>
<evidence type="ECO:0000313" key="1">
    <source>
        <dbReference type="Proteomes" id="UP000887578"/>
    </source>
</evidence>